<dbReference type="EMBL" id="KL142371">
    <property type="protein sequence ID" value="KDR81146.1"/>
    <property type="molecule type" value="Genomic_DNA"/>
</dbReference>
<evidence type="ECO:0000313" key="1">
    <source>
        <dbReference type="EMBL" id="KDR81146.1"/>
    </source>
</evidence>
<gene>
    <name evidence="1" type="ORF">GALMADRAFT_136188</name>
</gene>
<accession>A0A067TDA8</accession>
<reference evidence="2" key="1">
    <citation type="journal article" date="2014" name="Proc. Natl. Acad. Sci. U.S.A.">
        <title>Extensive sampling of basidiomycete genomes demonstrates inadequacy of the white-rot/brown-rot paradigm for wood decay fungi.</title>
        <authorList>
            <person name="Riley R."/>
            <person name="Salamov A.A."/>
            <person name="Brown D.W."/>
            <person name="Nagy L.G."/>
            <person name="Floudas D."/>
            <person name="Held B.W."/>
            <person name="Levasseur A."/>
            <person name="Lombard V."/>
            <person name="Morin E."/>
            <person name="Otillar R."/>
            <person name="Lindquist E.A."/>
            <person name="Sun H."/>
            <person name="LaButti K.M."/>
            <person name="Schmutz J."/>
            <person name="Jabbour D."/>
            <person name="Luo H."/>
            <person name="Baker S.E."/>
            <person name="Pisabarro A.G."/>
            <person name="Walton J.D."/>
            <person name="Blanchette R.A."/>
            <person name="Henrissat B."/>
            <person name="Martin F."/>
            <person name="Cullen D."/>
            <person name="Hibbett D.S."/>
            <person name="Grigoriev I.V."/>
        </authorList>
    </citation>
    <scope>NUCLEOTIDE SEQUENCE [LARGE SCALE GENOMIC DNA]</scope>
    <source>
        <strain evidence="2">CBS 339.88</strain>
    </source>
</reference>
<evidence type="ECO:0000313" key="2">
    <source>
        <dbReference type="Proteomes" id="UP000027222"/>
    </source>
</evidence>
<dbReference type="HOGENOM" id="CLU_2085017_0_0_1"/>
<dbReference type="AlphaFoldDB" id="A0A067TDA8"/>
<keyword evidence="2" id="KW-1185">Reference proteome</keyword>
<name>A0A067TDA8_GALM3</name>
<proteinExistence type="predicted"/>
<protein>
    <submittedName>
        <fullName evidence="1">Uncharacterized protein</fullName>
    </submittedName>
</protein>
<dbReference type="Proteomes" id="UP000027222">
    <property type="component" value="Unassembled WGS sequence"/>
</dbReference>
<sequence>MIQAPLDFPPYTKVMVEPLSLVNSQVESKDIPFLSSTLTTQSDLEGIFLVNVGIKIFSYDRSTVPITEFMEIHIATDSIFDNLPIPEPGDQVVKWVRKMHLERFMPNAIIGDDEDAP</sequence>
<organism evidence="1 2">
    <name type="scientific">Galerina marginata (strain CBS 339.88)</name>
    <dbReference type="NCBI Taxonomy" id="685588"/>
    <lineage>
        <taxon>Eukaryota</taxon>
        <taxon>Fungi</taxon>
        <taxon>Dikarya</taxon>
        <taxon>Basidiomycota</taxon>
        <taxon>Agaricomycotina</taxon>
        <taxon>Agaricomycetes</taxon>
        <taxon>Agaricomycetidae</taxon>
        <taxon>Agaricales</taxon>
        <taxon>Agaricineae</taxon>
        <taxon>Strophariaceae</taxon>
        <taxon>Galerina</taxon>
    </lineage>
</organism>